<dbReference type="AlphaFoldDB" id="A0AAW0U7A1"/>
<evidence type="ECO:0000313" key="2">
    <source>
        <dbReference type="Proteomes" id="UP001487740"/>
    </source>
</evidence>
<organism evidence="1 2">
    <name type="scientific">Scylla paramamosain</name>
    <name type="common">Mud crab</name>
    <dbReference type="NCBI Taxonomy" id="85552"/>
    <lineage>
        <taxon>Eukaryota</taxon>
        <taxon>Metazoa</taxon>
        <taxon>Ecdysozoa</taxon>
        <taxon>Arthropoda</taxon>
        <taxon>Crustacea</taxon>
        <taxon>Multicrustacea</taxon>
        <taxon>Malacostraca</taxon>
        <taxon>Eumalacostraca</taxon>
        <taxon>Eucarida</taxon>
        <taxon>Decapoda</taxon>
        <taxon>Pleocyemata</taxon>
        <taxon>Brachyura</taxon>
        <taxon>Eubrachyura</taxon>
        <taxon>Portunoidea</taxon>
        <taxon>Portunidae</taxon>
        <taxon>Portuninae</taxon>
        <taxon>Scylla</taxon>
    </lineage>
</organism>
<evidence type="ECO:0000313" key="1">
    <source>
        <dbReference type="EMBL" id="KAK8394642.1"/>
    </source>
</evidence>
<keyword evidence="2" id="KW-1185">Reference proteome</keyword>
<accession>A0AAW0U7A1</accession>
<gene>
    <name evidence="1" type="ORF">O3P69_005836</name>
</gene>
<name>A0AAW0U7A1_SCYPA</name>
<reference evidence="1 2" key="1">
    <citation type="submission" date="2023-03" db="EMBL/GenBank/DDBJ databases">
        <title>High-quality genome of Scylla paramamosain provides insights in environmental adaptation.</title>
        <authorList>
            <person name="Zhang L."/>
        </authorList>
    </citation>
    <scope>NUCLEOTIDE SEQUENCE [LARGE SCALE GENOMIC DNA]</scope>
    <source>
        <strain evidence="1">LZ_2023a</strain>
        <tissue evidence="1">Muscle</tissue>
    </source>
</reference>
<sequence length="90" mass="9634">MKPLVEVTRVFKDMFVSTLLHTTSLSDPPRHQAGSAVSLVVLMFTNTGVAPSACTANLAQQIDPHHHGNQLIVNSRVVRSCRSEGSAGIP</sequence>
<proteinExistence type="predicted"/>
<dbReference type="EMBL" id="JARAKH010000018">
    <property type="protein sequence ID" value="KAK8394642.1"/>
    <property type="molecule type" value="Genomic_DNA"/>
</dbReference>
<dbReference type="Proteomes" id="UP001487740">
    <property type="component" value="Unassembled WGS sequence"/>
</dbReference>
<protein>
    <submittedName>
        <fullName evidence="1">Uncharacterized protein</fullName>
    </submittedName>
</protein>
<comment type="caution">
    <text evidence="1">The sequence shown here is derived from an EMBL/GenBank/DDBJ whole genome shotgun (WGS) entry which is preliminary data.</text>
</comment>